<dbReference type="OrthoDB" id="43989at2157"/>
<accession>A0A6N0NXQ4</accession>
<name>A0A6N0NXQ4_9CREN</name>
<dbReference type="InterPro" id="IPR035940">
    <property type="entry name" value="CAP_sf"/>
</dbReference>
<gene>
    <name evidence="2" type="ORF">GWK48_09890</name>
</gene>
<sequence>MSLVRTLVDYINKIRSDHGIQPVKYANSGASNFRANYMLKENIFSHYDKEGVNPVYYFTRAGNYFGMEEAIGYTFSIFPRFKDGVSVVNVSKDLIHQMVYDDQESNWGHRDTLLNPCANYSDVSVAWDSRRVFLVITMISAWVNWGVNPSIRDSVFYAKGRVRVMSPESVIIFQDEPNPSYVSRRYYDLGRPIEGVLPPGLFFRDLRTIRPYTWKMGEEMELKFPLQLTGGVYTVVVNARDSRRVKWKPLSGRDPELCSILTFSFKVPQK</sequence>
<keyword evidence="3" id="KW-1185">Reference proteome</keyword>
<dbReference type="AlphaFoldDB" id="A0A6N0NXQ4"/>
<reference evidence="2 3" key="1">
    <citation type="submission" date="2020-02" db="EMBL/GenBank/DDBJ databases">
        <title>Comparative genome analysis reveals the metabolism and evolution of the thermophilic archaeal genus Metallosphaera.</title>
        <authorList>
            <person name="Jiang C."/>
        </authorList>
    </citation>
    <scope>NUCLEOTIDE SEQUENCE [LARGE SCALE GENOMIC DNA]</scope>
    <source>
        <strain evidence="2 3">Ric-A</strain>
    </source>
</reference>
<organism evidence="2 3">
    <name type="scientific">Metallosphaera tengchongensis</name>
    <dbReference type="NCBI Taxonomy" id="1532350"/>
    <lineage>
        <taxon>Archaea</taxon>
        <taxon>Thermoproteota</taxon>
        <taxon>Thermoprotei</taxon>
        <taxon>Sulfolobales</taxon>
        <taxon>Sulfolobaceae</taxon>
        <taxon>Metallosphaera</taxon>
    </lineage>
</organism>
<proteinExistence type="predicted"/>
<dbReference type="EMBL" id="CP049074">
    <property type="protein sequence ID" value="QKR00653.1"/>
    <property type="molecule type" value="Genomic_DNA"/>
</dbReference>
<protein>
    <recommendedName>
        <fullName evidence="1">SCP domain-containing protein</fullName>
    </recommendedName>
</protein>
<evidence type="ECO:0000259" key="1">
    <source>
        <dbReference type="Pfam" id="PF00188"/>
    </source>
</evidence>
<dbReference type="KEGG" id="mten:GWK48_09890"/>
<evidence type="ECO:0000313" key="3">
    <source>
        <dbReference type="Proteomes" id="UP000509301"/>
    </source>
</evidence>
<dbReference type="InterPro" id="IPR014044">
    <property type="entry name" value="CAP_dom"/>
</dbReference>
<dbReference type="Pfam" id="PF00188">
    <property type="entry name" value="CAP"/>
    <property type="match status" value="1"/>
</dbReference>
<dbReference type="GeneID" id="55642256"/>
<feature type="domain" description="SCP" evidence="1">
    <location>
        <begin position="8"/>
        <end position="125"/>
    </location>
</feature>
<evidence type="ECO:0000313" key="2">
    <source>
        <dbReference type="EMBL" id="QKR00653.1"/>
    </source>
</evidence>
<dbReference type="Proteomes" id="UP000509301">
    <property type="component" value="Chromosome"/>
</dbReference>
<dbReference type="Gene3D" id="3.40.33.10">
    <property type="entry name" value="CAP"/>
    <property type="match status" value="1"/>
</dbReference>
<dbReference type="RefSeq" id="WP_174631868.1">
    <property type="nucleotide sequence ID" value="NZ_CP049074.1"/>
</dbReference>